<keyword evidence="2" id="KW-0285">Flavoprotein</keyword>
<comment type="catalytic activity">
    <reaction evidence="15">
        <text>a 5,6-dihydrouridine in mRNA + NADP(+) = a uridine in mRNA + NADPH + H(+)</text>
        <dbReference type="Rhea" id="RHEA:69855"/>
        <dbReference type="Rhea" id="RHEA-COMP:14658"/>
        <dbReference type="Rhea" id="RHEA-COMP:17789"/>
        <dbReference type="ChEBI" id="CHEBI:15378"/>
        <dbReference type="ChEBI" id="CHEBI:57783"/>
        <dbReference type="ChEBI" id="CHEBI:58349"/>
        <dbReference type="ChEBI" id="CHEBI:65315"/>
        <dbReference type="ChEBI" id="CHEBI:74443"/>
    </reaction>
    <physiologicalReaction direction="right-to-left" evidence="15">
        <dbReference type="Rhea" id="RHEA:69857"/>
    </physiologicalReaction>
</comment>
<keyword evidence="3" id="KW-0288">FMN</keyword>
<dbReference type="CDD" id="cd02801">
    <property type="entry name" value="DUS_like_FMN"/>
    <property type="match status" value="1"/>
</dbReference>
<accession>K1VLC7</accession>
<evidence type="ECO:0000256" key="11">
    <source>
        <dbReference type="ARBA" id="ARBA00047287"/>
    </source>
</evidence>
<dbReference type="GO" id="GO:0006397">
    <property type="term" value="P:mRNA processing"/>
    <property type="evidence" value="ECO:0007669"/>
    <property type="project" value="UniProtKB-KW"/>
</dbReference>
<comment type="catalytic activity">
    <reaction evidence="16">
        <text>5,6-dihydrouridine(17) in tRNA + NADP(+) = uridine(17) in tRNA + NADPH + H(+)</text>
        <dbReference type="Rhea" id="RHEA:53368"/>
        <dbReference type="Rhea" id="RHEA-COMP:13541"/>
        <dbReference type="Rhea" id="RHEA-COMP:13542"/>
        <dbReference type="ChEBI" id="CHEBI:15378"/>
        <dbReference type="ChEBI" id="CHEBI:57783"/>
        <dbReference type="ChEBI" id="CHEBI:58349"/>
        <dbReference type="ChEBI" id="CHEBI:65315"/>
        <dbReference type="ChEBI" id="CHEBI:74443"/>
        <dbReference type="EC" id="1.3.1.88"/>
    </reaction>
    <physiologicalReaction direction="right-to-left" evidence="16">
        <dbReference type="Rhea" id="RHEA:53370"/>
    </physiologicalReaction>
</comment>
<evidence type="ECO:0000256" key="10">
    <source>
        <dbReference type="ARBA" id="ARBA00038890"/>
    </source>
</evidence>
<evidence type="ECO:0000256" key="14">
    <source>
        <dbReference type="ARBA" id="ARBA00048934"/>
    </source>
</evidence>
<dbReference type="AlphaFoldDB" id="K1VLC7"/>
<dbReference type="GO" id="GO:0050660">
    <property type="term" value="F:flavin adenine dinucleotide binding"/>
    <property type="evidence" value="ECO:0007669"/>
    <property type="project" value="InterPro"/>
</dbReference>
<evidence type="ECO:0000256" key="15">
    <source>
        <dbReference type="ARBA" id="ARBA00049447"/>
    </source>
</evidence>
<feature type="region of interest" description="Disordered" evidence="17">
    <location>
        <begin position="1"/>
        <end position="58"/>
    </location>
</feature>
<feature type="compositionally biased region" description="Polar residues" evidence="17">
    <location>
        <begin position="31"/>
        <end position="48"/>
    </location>
</feature>
<comment type="caution">
    <text evidence="19">The sequence shown here is derived from an EMBL/GenBank/DDBJ whole genome shotgun (WGS) entry which is preliminary data.</text>
</comment>
<dbReference type="OrthoDB" id="272303at2759"/>
<evidence type="ECO:0000256" key="3">
    <source>
        <dbReference type="ARBA" id="ARBA00022643"/>
    </source>
</evidence>
<keyword evidence="4" id="KW-0507">mRNA processing</keyword>
<dbReference type="HOGENOM" id="CLU_013299_5_1_1"/>
<comment type="catalytic activity">
    <reaction evidence="12">
        <text>5,6-dihydrouridine(16) in tRNA + NADP(+) = uridine(16) in tRNA + NADPH + H(+)</text>
        <dbReference type="Rhea" id="RHEA:53376"/>
        <dbReference type="Rhea" id="RHEA-COMP:13543"/>
        <dbReference type="Rhea" id="RHEA-COMP:13544"/>
        <dbReference type="ChEBI" id="CHEBI:15378"/>
        <dbReference type="ChEBI" id="CHEBI:57783"/>
        <dbReference type="ChEBI" id="CHEBI:58349"/>
        <dbReference type="ChEBI" id="CHEBI:65315"/>
        <dbReference type="ChEBI" id="CHEBI:74443"/>
        <dbReference type="EC" id="1.3.1.88"/>
    </reaction>
    <physiologicalReaction direction="right-to-left" evidence="12">
        <dbReference type="Rhea" id="RHEA:53378"/>
    </physiologicalReaction>
</comment>
<comment type="cofactor">
    <cofactor evidence="1">
        <name>FMN</name>
        <dbReference type="ChEBI" id="CHEBI:58210"/>
    </cofactor>
</comment>
<evidence type="ECO:0000256" key="13">
    <source>
        <dbReference type="ARBA" id="ARBA00048342"/>
    </source>
</evidence>
<dbReference type="GO" id="GO:0017150">
    <property type="term" value="F:tRNA dihydrouridine synthase activity"/>
    <property type="evidence" value="ECO:0007669"/>
    <property type="project" value="InterPro"/>
</dbReference>
<comment type="catalytic activity">
    <reaction evidence="14">
        <text>5,6-dihydrouridine(16) in tRNA + NAD(+) = uridine(16) in tRNA + NADH + H(+)</text>
        <dbReference type="Rhea" id="RHEA:53380"/>
        <dbReference type="Rhea" id="RHEA-COMP:13543"/>
        <dbReference type="Rhea" id="RHEA-COMP:13544"/>
        <dbReference type="ChEBI" id="CHEBI:15378"/>
        <dbReference type="ChEBI" id="CHEBI:57540"/>
        <dbReference type="ChEBI" id="CHEBI:57945"/>
        <dbReference type="ChEBI" id="CHEBI:65315"/>
        <dbReference type="ChEBI" id="CHEBI:74443"/>
        <dbReference type="EC" id="1.3.1.88"/>
    </reaction>
    <physiologicalReaction direction="right-to-left" evidence="14">
        <dbReference type="Rhea" id="RHEA:53382"/>
    </physiologicalReaction>
</comment>
<feature type="compositionally biased region" description="Basic residues" evidence="17">
    <location>
        <begin position="593"/>
        <end position="603"/>
    </location>
</feature>
<evidence type="ECO:0000259" key="18">
    <source>
        <dbReference type="Pfam" id="PF01207"/>
    </source>
</evidence>
<evidence type="ECO:0000256" key="8">
    <source>
        <dbReference type="ARBA" id="ARBA00023027"/>
    </source>
</evidence>
<keyword evidence="8" id="KW-0520">NAD</keyword>
<protein>
    <recommendedName>
        <fullName evidence="10">tRNA-dihydrouridine(16/17) synthase [NAD(P)(+)]</fullName>
        <ecNumber evidence="10">1.3.1.88</ecNumber>
    </recommendedName>
</protein>
<feature type="compositionally biased region" description="Basic and acidic residues" evidence="17">
    <location>
        <begin position="604"/>
        <end position="615"/>
    </location>
</feature>
<evidence type="ECO:0000256" key="4">
    <source>
        <dbReference type="ARBA" id="ARBA00022664"/>
    </source>
</evidence>
<proteinExistence type="inferred from homology"/>
<evidence type="ECO:0000256" key="17">
    <source>
        <dbReference type="SAM" id="MobiDB-lite"/>
    </source>
</evidence>
<evidence type="ECO:0000256" key="1">
    <source>
        <dbReference type="ARBA" id="ARBA00001917"/>
    </source>
</evidence>
<dbReference type="PANTHER" id="PTHR11082:SF5">
    <property type="entry name" value="TRNA-DIHYDROURIDINE(16_17) SYNTHASE [NAD(P)(+)]-LIKE"/>
    <property type="match status" value="1"/>
</dbReference>
<dbReference type="Pfam" id="PF01207">
    <property type="entry name" value="Dus"/>
    <property type="match status" value="1"/>
</dbReference>
<evidence type="ECO:0000256" key="9">
    <source>
        <dbReference type="ARBA" id="ARBA00038313"/>
    </source>
</evidence>
<dbReference type="EC" id="1.3.1.88" evidence="10"/>
<evidence type="ECO:0000313" key="19">
    <source>
        <dbReference type="EMBL" id="EKD01541.1"/>
    </source>
</evidence>
<comment type="similarity">
    <text evidence="9">Belongs to the Dus family. Dus1 subfamily.</text>
</comment>
<organism evidence="19 20">
    <name type="scientific">Trichosporon asahii var. asahii (strain CBS 8904)</name>
    <name type="common">Yeast</name>
    <dbReference type="NCBI Taxonomy" id="1220162"/>
    <lineage>
        <taxon>Eukaryota</taxon>
        <taxon>Fungi</taxon>
        <taxon>Dikarya</taxon>
        <taxon>Basidiomycota</taxon>
        <taxon>Agaricomycotina</taxon>
        <taxon>Tremellomycetes</taxon>
        <taxon>Trichosporonales</taxon>
        <taxon>Trichosporonaceae</taxon>
        <taxon>Trichosporon</taxon>
    </lineage>
</organism>
<dbReference type="OMA" id="KVEHRCD"/>
<dbReference type="InParanoid" id="K1VLC7"/>
<dbReference type="EMBL" id="AMBO01000313">
    <property type="protein sequence ID" value="EKD01541.1"/>
    <property type="molecule type" value="Genomic_DNA"/>
</dbReference>
<dbReference type="SUPFAM" id="SSF51395">
    <property type="entry name" value="FMN-linked oxidoreductases"/>
    <property type="match status" value="1"/>
</dbReference>
<evidence type="ECO:0000256" key="16">
    <source>
        <dbReference type="ARBA" id="ARBA00049467"/>
    </source>
</evidence>
<name>K1VLC7_TRIAC</name>
<reference evidence="19 20" key="1">
    <citation type="journal article" date="2012" name="Eukaryot. Cell">
        <title>Genome sequence of the Trichosporon asahii environmental strain CBS 8904.</title>
        <authorList>
            <person name="Yang R.Y."/>
            <person name="Li H.T."/>
            <person name="Zhu H."/>
            <person name="Zhou G.P."/>
            <person name="Wang M."/>
            <person name="Wang L."/>
        </authorList>
    </citation>
    <scope>NUCLEOTIDE SEQUENCE [LARGE SCALE GENOMIC DNA]</scope>
    <source>
        <strain evidence="19 20">CBS 8904</strain>
    </source>
</reference>
<keyword evidence="7" id="KW-0560">Oxidoreductase</keyword>
<comment type="catalytic activity">
    <reaction evidence="11">
        <text>5,6-dihydrouridine(17) in tRNA + NAD(+) = uridine(17) in tRNA + NADH + H(+)</text>
        <dbReference type="Rhea" id="RHEA:53372"/>
        <dbReference type="Rhea" id="RHEA-COMP:13541"/>
        <dbReference type="Rhea" id="RHEA-COMP:13542"/>
        <dbReference type="ChEBI" id="CHEBI:15378"/>
        <dbReference type="ChEBI" id="CHEBI:57540"/>
        <dbReference type="ChEBI" id="CHEBI:57945"/>
        <dbReference type="ChEBI" id="CHEBI:65315"/>
        <dbReference type="ChEBI" id="CHEBI:74443"/>
        <dbReference type="EC" id="1.3.1.88"/>
    </reaction>
    <physiologicalReaction direction="right-to-left" evidence="11">
        <dbReference type="Rhea" id="RHEA:53374"/>
    </physiologicalReaction>
</comment>
<evidence type="ECO:0000313" key="20">
    <source>
        <dbReference type="Proteomes" id="UP000006757"/>
    </source>
</evidence>
<evidence type="ECO:0000256" key="6">
    <source>
        <dbReference type="ARBA" id="ARBA00022857"/>
    </source>
</evidence>
<evidence type="ECO:0000256" key="5">
    <source>
        <dbReference type="ARBA" id="ARBA00022694"/>
    </source>
</evidence>
<dbReference type="InterPro" id="IPR018517">
    <property type="entry name" value="tRNA_hU_synthase_CS"/>
</dbReference>
<comment type="catalytic activity">
    <reaction evidence="13">
        <text>a 5,6-dihydrouridine in mRNA + NAD(+) = a uridine in mRNA + NADH + H(+)</text>
        <dbReference type="Rhea" id="RHEA:69851"/>
        <dbReference type="Rhea" id="RHEA-COMP:14658"/>
        <dbReference type="Rhea" id="RHEA-COMP:17789"/>
        <dbReference type="ChEBI" id="CHEBI:15378"/>
        <dbReference type="ChEBI" id="CHEBI:57540"/>
        <dbReference type="ChEBI" id="CHEBI:57945"/>
        <dbReference type="ChEBI" id="CHEBI:65315"/>
        <dbReference type="ChEBI" id="CHEBI:74443"/>
    </reaction>
    <physiologicalReaction direction="right-to-left" evidence="13">
        <dbReference type="Rhea" id="RHEA:69853"/>
    </physiologicalReaction>
</comment>
<gene>
    <name evidence="19" type="ORF">A1Q2_04102</name>
</gene>
<dbReference type="InterPro" id="IPR013785">
    <property type="entry name" value="Aldolase_TIM"/>
</dbReference>
<feature type="compositionally biased region" description="Basic and acidic residues" evidence="17">
    <location>
        <begin position="570"/>
        <end position="592"/>
    </location>
</feature>
<dbReference type="Gene3D" id="3.20.20.70">
    <property type="entry name" value="Aldolase class I"/>
    <property type="match status" value="1"/>
</dbReference>
<evidence type="ECO:0000256" key="12">
    <source>
        <dbReference type="ARBA" id="ARBA00047652"/>
    </source>
</evidence>
<feature type="compositionally biased region" description="Low complexity" evidence="17">
    <location>
        <begin position="15"/>
        <end position="30"/>
    </location>
</feature>
<evidence type="ECO:0000256" key="7">
    <source>
        <dbReference type="ARBA" id="ARBA00023002"/>
    </source>
</evidence>
<feature type="region of interest" description="Disordered" evidence="17">
    <location>
        <begin position="570"/>
        <end position="648"/>
    </location>
</feature>
<dbReference type="InterPro" id="IPR035587">
    <property type="entry name" value="DUS-like_FMN-bd"/>
</dbReference>
<dbReference type="Proteomes" id="UP000006757">
    <property type="component" value="Unassembled WGS sequence"/>
</dbReference>
<feature type="compositionally biased region" description="Low complexity" evidence="17">
    <location>
        <begin position="618"/>
        <end position="627"/>
    </location>
</feature>
<keyword evidence="6" id="KW-0521">NADP</keyword>
<sequence length="648" mass="70021">MSAETINGTAPTPAPAADAAAPAAPANPAPSTSTDVPTTSAEASSSKPQPLPTKHKKLSGYDFYRAIGSPKYVVAPMVDQSELAWRLLSKSPLPPDVAGPPEWIEAPLPDGPAGPSQPRKYARYAGGAHLTYTPMIHARVFSESRQNSRGGDPQFNITCNEEGNRKTLAGIEGGDRPLFVQVSHQLAGSKFPLTLDGWMSVILTLQFCANDPDVLLSAAKKVQNRCDAVDINFGCPQGIAKRGKYGSFLMEDWDLIARLISTLHVNLTVPVTAKFRIFPEVEKTVRYAQMMEAAGAQILTCHGRLREQKGPATGLADWDQIKAVKEAVSVPVFANGNILYADDALRCMEYTGCDGVMSAEGNLNNPALFADPKSPNAYVAATALARRYLDIVAKLDTPTAGSAIKAHLFHLLKPMLDEHEDLRVIFGKQGVDDKVAYYRAALDEVEKRFPPEPVTMPATPLEENGYRKLPRYIAQPYIRAQPISSEIGGVEEFEPGATPAGSPGPIGGRVHINTPCVGEKCGGNAAARCPTTACLLHCREIRAIAKGMDPAEAKKKALSGGLVGMGCEAHEAKQAERSKRKKEKQERYQERQRQKRQRRRSRSRERERERRRSDAAEEAAMNAAPAELTPAEPVANGTANGTTNGTTA</sequence>
<dbReference type="FunCoup" id="K1VLC7">
    <property type="interactions" value="295"/>
</dbReference>
<feature type="domain" description="DUS-like FMN-binding" evidence="18">
    <location>
        <begin position="202"/>
        <end position="411"/>
    </location>
</feature>
<feature type="compositionally biased region" description="Low complexity" evidence="17">
    <location>
        <begin position="635"/>
        <end position="648"/>
    </location>
</feature>
<evidence type="ECO:0000256" key="2">
    <source>
        <dbReference type="ARBA" id="ARBA00022630"/>
    </source>
</evidence>
<dbReference type="PROSITE" id="PS01136">
    <property type="entry name" value="UPF0034"/>
    <property type="match status" value="1"/>
</dbReference>
<dbReference type="STRING" id="1220162.K1VLC7"/>
<dbReference type="PANTHER" id="PTHR11082">
    <property type="entry name" value="TRNA-DIHYDROURIDINE SYNTHASE"/>
    <property type="match status" value="1"/>
</dbReference>
<keyword evidence="20" id="KW-1185">Reference proteome</keyword>
<keyword evidence="5" id="KW-0819">tRNA processing</keyword>
<dbReference type="eggNOG" id="KOG2335">
    <property type="taxonomic scope" value="Eukaryota"/>
</dbReference>